<feature type="transmembrane region" description="Helical" evidence="6">
    <location>
        <begin position="595"/>
        <end position="615"/>
    </location>
</feature>
<feature type="transmembrane region" description="Helical" evidence="6">
    <location>
        <begin position="566"/>
        <end position="583"/>
    </location>
</feature>
<name>A0A0D9XVZ4_9ORYZ</name>
<dbReference type="PANTHER" id="PTHR30509">
    <property type="entry name" value="P-HYDROXYBENZOIC ACID EFFLUX PUMP SUBUNIT-RELATED"/>
    <property type="match status" value="1"/>
</dbReference>
<evidence type="ECO:0000256" key="6">
    <source>
        <dbReference type="SAM" id="Phobius"/>
    </source>
</evidence>
<keyword evidence="5 6" id="KW-0472">Membrane</keyword>
<dbReference type="Pfam" id="PF13515">
    <property type="entry name" value="FUSC_2"/>
    <property type="match status" value="1"/>
</dbReference>
<dbReference type="HOGENOM" id="CLU_010215_0_0_1"/>
<dbReference type="Proteomes" id="UP000032180">
    <property type="component" value="Chromosome 12"/>
</dbReference>
<keyword evidence="2" id="KW-1003">Cell membrane</keyword>
<keyword evidence="4 6" id="KW-1133">Transmembrane helix</keyword>
<feature type="transmembrane region" description="Helical" evidence="6">
    <location>
        <begin position="543"/>
        <end position="560"/>
    </location>
</feature>
<dbReference type="STRING" id="77586.A0A0D9XVZ4"/>
<feature type="transmembrane region" description="Helical" evidence="6">
    <location>
        <begin position="121"/>
        <end position="141"/>
    </location>
</feature>
<evidence type="ECO:0000259" key="7">
    <source>
        <dbReference type="Pfam" id="PF13515"/>
    </source>
</evidence>
<sequence>MAVPPATSGVHVSIMPPPPPQEEQVVDVLVQRWRWSVASGFRAALACTIVGVASVYSPMAIRRHLTFPAFSYVVTVIVMTTGEGDATLGSALRATLAALHATAMGAVPSVLPLWLAHRTGAGESVVATTAVVTLSTFAVTVAGSAGAVAKRIALGQIIILYVARFRQESMPVLLHPANVVACTALGVAAALLGVSLPWPRLARREARDKRAAYLEVAAERVRLLAHAFQLHLHEAERPACCCRRRRLSACIMSQANRAASAGAVLLRRISSVQGDLQWERMPAVLRRWCIWGDSEDDQQVGARLHELIEMPLRGMEMACTQMMQQNVPSTSISRSSIWPTSTATWVQHATDQVRLALLTKRNSTSTGINIEMSTKLAATAMETPSALGEHDDDVNVEQQLAPSVFLLCMDLLHGLAAGSSPPPPKLKLPDAVASQAGKVATIKDQDVDGEQSPQPEQMMKKGTITSRVVVAGKCGFSLGLAVLLGLLFSSDHGFWSGLIVATTMSTARDWTWALAIARAHGTAIGSVYGALACLLIDQRRLMELRFVALLPWLILTAGFLKRSRAYGTAGGVAAAVSGIIIVGRRYDEPPMAFTMARLVETFIGLACTVVADLVFQPAARPSAKAKAQLARCLKALKGCFDSTSKVKVNAVQQQVGLLEKCVAEAAGEPHFLPFPANSYHKVVASMGRMAQLLYLYTHARAAAAALDEHDATQRFHSLVSASLDRCSIRLSNCKVKDEEEQQQQEEDLEAGFRVSSCCCNCDDEETPETVVHSFLSHALLQQKQEEEQEAAAATATKTRYLMASIGFCMGEMAKEAQNLEACLLDLILRSH</sequence>
<dbReference type="GO" id="GO:0005886">
    <property type="term" value="C:plasma membrane"/>
    <property type="evidence" value="ECO:0007669"/>
    <property type="project" value="UniProtKB-SubCell"/>
</dbReference>
<evidence type="ECO:0000256" key="4">
    <source>
        <dbReference type="ARBA" id="ARBA00022989"/>
    </source>
</evidence>
<evidence type="ECO:0000313" key="8">
    <source>
        <dbReference type="EnsemblPlants" id="LPERR12G00410.1"/>
    </source>
</evidence>
<feature type="transmembrane region" description="Helical" evidence="6">
    <location>
        <begin position="510"/>
        <end position="536"/>
    </location>
</feature>
<feature type="transmembrane region" description="Helical" evidence="6">
    <location>
        <begin position="94"/>
        <end position="115"/>
    </location>
</feature>
<feature type="transmembrane region" description="Helical" evidence="6">
    <location>
        <begin position="177"/>
        <end position="198"/>
    </location>
</feature>
<dbReference type="PANTHER" id="PTHR30509:SF9">
    <property type="entry name" value="MULTIDRUG RESISTANCE PROTEIN MDTO"/>
    <property type="match status" value="1"/>
</dbReference>
<organism evidence="8 9">
    <name type="scientific">Leersia perrieri</name>
    <dbReference type="NCBI Taxonomy" id="77586"/>
    <lineage>
        <taxon>Eukaryota</taxon>
        <taxon>Viridiplantae</taxon>
        <taxon>Streptophyta</taxon>
        <taxon>Embryophyta</taxon>
        <taxon>Tracheophyta</taxon>
        <taxon>Spermatophyta</taxon>
        <taxon>Magnoliopsida</taxon>
        <taxon>Liliopsida</taxon>
        <taxon>Poales</taxon>
        <taxon>Poaceae</taxon>
        <taxon>BOP clade</taxon>
        <taxon>Oryzoideae</taxon>
        <taxon>Oryzeae</taxon>
        <taxon>Oryzinae</taxon>
        <taxon>Leersia</taxon>
    </lineage>
</organism>
<accession>A0A0D9XVZ4</accession>
<dbReference type="AlphaFoldDB" id="A0A0D9XVZ4"/>
<proteinExistence type="predicted"/>
<feature type="transmembrane region" description="Helical" evidence="6">
    <location>
        <begin position="65"/>
        <end position="82"/>
    </location>
</feature>
<comment type="subcellular location">
    <subcellularLocation>
        <location evidence="1">Cell membrane</location>
        <topology evidence="1">Multi-pass membrane protein</topology>
    </subcellularLocation>
</comment>
<feature type="transmembrane region" description="Helical" evidence="6">
    <location>
        <begin position="468"/>
        <end position="490"/>
    </location>
</feature>
<evidence type="ECO:0000256" key="5">
    <source>
        <dbReference type="ARBA" id="ARBA00023136"/>
    </source>
</evidence>
<dbReference type="EnsemblPlants" id="LPERR12G00410.1">
    <property type="protein sequence ID" value="LPERR12G00410.1"/>
    <property type="gene ID" value="LPERR12G00410"/>
</dbReference>
<reference evidence="8 9" key="1">
    <citation type="submission" date="2012-08" db="EMBL/GenBank/DDBJ databases">
        <title>Oryza genome evolution.</title>
        <authorList>
            <person name="Wing R.A."/>
        </authorList>
    </citation>
    <scope>NUCLEOTIDE SEQUENCE</scope>
</reference>
<evidence type="ECO:0000256" key="1">
    <source>
        <dbReference type="ARBA" id="ARBA00004651"/>
    </source>
</evidence>
<dbReference type="eggNOG" id="ENOG502QSR1">
    <property type="taxonomic scope" value="Eukaryota"/>
</dbReference>
<keyword evidence="9" id="KW-1185">Reference proteome</keyword>
<evidence type="ECO:0000256" key="3">
    <source>
        <dbReference type="ARBA" id="ARBA00022692"/>
    </source>
</evidence>
<reference evidence="8" key="3">
    <citation type="submission" date="2015-04" db="UniProtKB">
        <authorList>
            <consortium name="EnsemblPlants"/>
        </authorList>
    </citation>
    <scope>IDENTIFICATION</scope>
</reference>
<feature type="domain" description="Integral membrane bound transporter" evidence="7">
    <location>
        <begin position="480"/>
        <end position="610"/>
    </location>
</feature>
<feature type="transmembrane region" description="Helical" evidence="6">
    <location>
        <begin position="41"/>
        <end position="59"/>
    </location>
</feature>
<evidence type="ECO:0000313" key="9">
    <source>
        <dbReference type="Proteomes" id="UP000032180"/>
    </source>
</evidence>
<protein>
    <recommendedName>
        <fullName evidence="7">Integral membrane bound transporter domain-containing protein</fullName>
    </recommendedName>
</protein>
<dbReference type="InterPro" id="IPR049453">
    <property type="entry name" value="Memb_transporter_dom"/>
</dbReference>
<reference evidence="9" key="2">
    <citation type="submission" date="2013-12" db="EMBL/GenBank/DDBJ databases">
        <authorList>
            <person name="Yu Y."/>
            <person name="Lee S."/>
            <person name="de Baynast K."/>
            <person name="Wissotski M."/>
            <person name="Liu L."/>
            <person name="Talag J."/>
            <person name="Goicoechea J."/>
            <person name="Angelova A."/>
            <person name="Jetty R."/>
            <person name="Kudrna D."/>
            <person name="Golser W."/>
            <person name="Rivera L."/>
            <person name="Zhang J."/>
            <person name="Wing R."/>
        </authorList>
    </citation>
    <scope>NUCLEOTIDE SEQUENCE</scope>
</reference>
<evidence type="ECO:0000256" key="2">
    <source>
        <dbReference type="ARBA" id="ARBA00022475"/>
    </source>
</evidence>
<keyword evidence="3 6" id="KW-0812">Transmembrane</keyword>
<dbReference type="Gramene" id="LPERR12G00410.1">
    <property type="protein sequence ID" value="LPERR12G00410.1"/>
    <property type="gene ID" value="LPERR12G00410"/>
</dbReference>